<sequence length="74" mass="8306">MTKRRPALQTCRGKGKKTFKSGRYLDFGQSKLQTSALRFHHVCLSRLGSCDHAQGLRSGPFPFPCPCENAHTKK</sequence>
<accession>A0ABR4EYB5</accession>
<gene>
    <name evidence="1" type="ORF">FJTKL_05852</name>
</gene>
<name>A0ABR4EYB5_9PEZI</name>
<comment type="caution">
    <text evidence="1">The sequence shown here is derived from an EMBL/GenBank/DDBJ whole genome shotgun (WGS) entry which is preliminary data.</text>
</comment>
<dbReference type="EMBL" id="JBAWTH010000020">
    <property type="protein sequence ID" value="KAL2287379.1"/>
    <property type="molecule type" value="Genomic_DNA"/>
</dbReference>
<reference evidence="1 2" key="1">
    <citation type="submission" date="2024-03" db="EMBL/GenBank/DDBJ databases">
        <title>A high-quality draft genome sequence of Diaporthe vaccinii, a causative agent of upright dieback and viscid rot disease in cranberry plants.</title>
        <authorList>
            <person name="Sarrasin M."/>
            <person name="Lang B.F."/>
            <person name="Burger G."/>
        </authorList>
    </citation>
    <scope>NUCLEOTIDE SEQUENCE [LARGE SCALE GENOMIC DNA]</scope>
    <source>
        <strain evidence="1 2">IS7</strain>
    </source>
</reference>
<keyword evidence="2" id="KW-1185">Reference proteome</keyword>
<evidence type="ECO:0000313" key="2">
    <source>
        <dbReference type="Proteomes" id="UP001600888"/>
    </source>
</evidence>
<organism evidence="1 2">
    <name type="scientific">Diaporthe vaccinii</name>
    <dbReference type="NCBI Taxonomy" id="105482"/>
    <lineage>
        <taxon>Eukaryota</taxon>
        <taxon>Fungi</taxon>
        <taxon>Dikarya</taxon>
        <taxon>Ascomycota</taxon>
        <taxon>Pezizomycotina</taxon>
        <taxon>Sordariomycetes</taxon>
        <taxon>Sordariomycetidae</taxon>
        <taxon>Diaporthales</taxon>
        <taxon>Diaporthaceae</taxon>
        <taxon>Diaporthe</taxon>
        <taxon>Diaporthe eres species complex</taxon>
    </lineage>
</organism>
<evidence type="ECO:0000313" key="1">
    <source>
        <dbReference type="EMBL" id="KAL2287379.1"/>
    </source>
</evidence>
<proteinExistence type="predicted"/>
<protein>
    <submittedName>
        <fullName evidence="1">Uncharacterized protein</fullName>
    </submittedName>
</protein>
<dbReference type="Proteomes" id="UP001600888">
    <property type="component" value="Unassembled WGS sequence"/>
</dbReference>